<keyword evidence="8 11" id="KW-0175">Coiled coil</keyword>
<dbReference type="Pfam" id="PF17857">
    <property type="entry name" value="AAA_lid_1"/>
    <property type="match status" value="1"/>
</dbReference>
<dbReference type="Gene3D" id="1.20.58.1120">
    <property type="match status" value="1"/>
</dbReference>
<evidence type="ECO:0000313" key="21">
    <source>
        <dbReference type="Proteomes" id="UP001642484"/>
    </source>
</evidence>
<proteinExistence type="inferred from homology"/>
<feature type="coiled-coil region" evidence="11">
    <location>
        <begin position="2296"/>
        <end position="2330"/>
    </location>
</feature>
<dbReference type="Gene3D" id="3.40.50.300">
    <property type="entry name" value="P-loop containing nucleotide triphosphate hydrolases"/>
    <property type="match status" value="4"/>
</dbReference>
<dbReference type="InterPro" id="IPR024317">
    <property type="entry name" value="Dynein_heavy_chain_D4_dom"/>
</dbReference>
<dbReference type="InterPro" id="IPR035699">
    <property type="entry name" value="AAA_6"/>
</dbReference>
<dbReference type="Pfam" id="PF12777">
    <property type="entry name" value="MT"/>
    <property type="match status" value="1"/>
</dbReference>
<feature type="compositionally biased region" description="Basic and acidic residues" evidence="12">
    <location>
        <begin position="46"/>
        <end position="57"/>
    </location>
</feature>
<evidence type="ECO:0000256" key="1">
    <source>
        <dbReference type="ARBA" id="ARBA00004245"/>
    </source>
</evidence>
<evidence type="ECO:0000256" key="6">
    <source>
        <dbReference type="ARBA" id="ARBA00022840"/>
    </source>
</evidence>
<evidence type="ECO:0000259" key="13">
    <source>
        <dbReference type="Pfam" id="PF08393"/>
    </source>
</evidence>
<dbReference type="Pfam" id="PF17852">
    <property type="entry name" value="Dynein_AAA_lid"/>
    <property type="match status" value="1"/>
</dbReference>
<feature type="non-terminal residue" evidence="20">
    <location>
        <position position="2772"/>
    </location>
</feature>
<evidence type="ECO:0000259" key="14">
    <source>
        <dbReference type="Pfam" id="PF12774"/>
    </source>
</evidence>
<dbReference type="Gene3D" id="1.20.920.30">
    <property type="match status" value="1"/>
</dbReference>
<dbReference type="Pfam" id="PF12780">
    <property type="entry name" value="AAA_8"/>
    <property type="match status" value="1"/>
</dbReference>
<dbReference type="EMBL" id="CAXAMN010008358">
    <property type="protein sequence ID" value="CAK9024849.1"/>
    <property type="molecule type" value="Genomic_DNA"/>
</dbReference>
<feature type="domain" description="Dynein heavy chain linker" evidence="13">
    <location>
        <begin position="232"/>
        <end position="582"/>
    </location>
</feature>
<accession>A0ABP0KFT8</accession>
<dbReference type="Pfam" id="PF12781">
    <property type="entry name" value="AAA_9"/>
    <property type="match status" value="1"/>
</dbReference>
<dbReference type="InterPro" id="IPR043157">
    <property type="entry name" value="Dynein_AAA1S"/>
</dbReference>
<dbReference type="PANTHER" id="PTHR45703:SF8">
    <property type="entry name" value="DYNEINS HEAVY CHAIN"/>
    <property type="match status" value="1"/>
</dbReference>
<evidence type="ECO:0000259" key="15">
    <source>
        <dbReference type="Pfam" id="PF12777"/>
    </source>
</evidence>
<feature type="domain" description="Dynein heavy chain 3 AAA+ lid" evidence="19">
    <location>
        <begin position="1874"/>
        <end position="1965"/>
    </location>
</feature>
<evidence type="ECO:0000256" key="8">
    <source>
        <dbReference type="ARBA" id="ARBA00023054"/>
    </source>
</evidence>
<evidence type="ECO:0000259" key="16">
    <source>
        <dbReference type="Pfam" id="PF12780"/>
    </source>
</evidence>
<evidence type="ECO:0000256" key="2">
    <source>
        <dbReference type="ARBA" id="ARBA00008887"/>
    </source>
</evidence>
<dbReference type="Pfam" id="PF08393">
    <property type="entry name" value="DHC_N2"/>
    <property type="match status" value="1"/>
</dbReference>
<dbReference type="Gene3D" id="1.10.8.710">
    <property type="match status" value="1"/>
</dbReference>
<name>A0ABP0KFT8_9DINO</name>
<comment type="caution">
    <text evidence="20">The sequence shown here is derived from an EMBL/GenBank/DDBJ whole genome shotgun (WGS) entry which is preliminary data.</text>
</comment>
<feature type="compositionally biased region" description="Polar residues" evidence="12">
    <location>
        <begin position="58"/>
        <end position="68"/>
    </location>
</feature>
<evidence type="ECO:0000313" key="20">
    <source>
        <dbReference type="EMBL" id="CAK9024849.1"/>
    </source>
</evidence>
<feature type="domain" description="Dynein heavy chain hydrolytic ATP-binding dynein motor region" evidence="14">
    <location>
        <begin position="1004"/>
        <end position="1341"/>
    </location>
</feature>
<dbReference type="Gene3D" id="1.20.140.100">
    <property type="entry name" value="Dynein heavy chain, N-terminal domain 2"/>
    <property type="match status" value="1"/>
</dbReference>
<dbReference type="Gene3D" id="1.10.287.2620">
    <property type="match status" value="1"/>
</dbReference>
<dbReference type="Proteomes" id="UP001642484">
    <property type="component" value="Unassembled WGS sequence"/>
</dbReference>
<protein>
    <recommendedName>
        <fullName evidence="22">Dynein heavy chain</fullName>
    </recommendedName>
</protein>
<keyword evidence="5" id="KW-0547">Nucleotide-binding</keyword>
<evidence type="ECO:0000256" key="12">
    <source>
        <dbReference type="SAM" id="MobiDB-lite"/>
    </source>
</evidence>
<organism evidence="20 21">
    <name type="scientific">Durusdinium trenchii</name>
    <dbReference type="NCBI Taxonomy" id="1381693"/>
    <lineage>
        <taxon>Eukaryota</taxon>
        <taxon>Sar</taxon>
        <taxon>Alveolata</taxon>
        <taxon>Dinophyceae</taxon>
        <taxon>Suessiales</taxon>
        <taxon>Symbiodiniaceae</taxon>
        <taxon>Durusdinium</taxon>
    </lineage>
</organism>
<feature type="domain" description="Dynein heavy chain ATP-binding dynein motor region" evidence="17">
    <location>
        <begin position="2694"/>
        <end position="2731"/>
    </location>
</feature>
<comment type="similarity">
    <text evidence="2">Belongs to the dynein heavy chain family.</text>
</comment>
<dbReference type="InterPro" id="IPR026983">
    <property type="entry name" value="DHC"/>
</dbReference>
<feature type="coiled-coil region" evidence="11">
    <location>
        <begin position="2540"/>
        <end position="2602"/>
    </location>
</feature>
<dbReference type="InterPro" id="IPR042228">
    <property type="entry name" value="Dynein_linker_3"/>
</dbReference>
<dbReference type="Pfam" id="PF12774">
    <property type="entry name" value="AAA_6"/>
    <property type="match status" value="1"/>
</dbReference>
<reference evidence="20 21" key="1">
    <citation type="submission" date="2024-02" db="EMBL/GenBank/DDBJ databases">
        <authorList>
            <person name="Chen Y."/>
            <person name="Shah S."/>
            <person name="Dougan E. K."/>
            <person name="Thang M."/>
            <person name="Chan C."/>
        </authorList>
    </citation>
    <scope>NUCLEOTIDE SEQUENCE [LARGE SCALE GENOMIC DNA]</scope>
</reference>
<keyword evidence="3" id="KW-0963">Cytoplasm</keyword>
<keyword evidence="6" id="KW-0067">ATP-binding</keyword>
<feature type="domain" description="Dynein heavy chain AAA module D4" evidence="16">
    <location>
        <begin position="2029"/>
        <end position="2291"/>
    </location>
</feature>
<evidence type="ECO:0000259" key="18">
    <source>
        <dbReference type="Pfam" id="PF17852"/>
    </source>
</evidence>
<dbReference type="InterPro" id="IPR013602">
    <property type="entry name" value="Dynein_heavy_linker"/>
</dbReference>
<dbReference type="InterPro" id="IPR035706">
    <property type="entry name" value="AAA_9"/>
</dbReference>
<evidence type="ECO:0000256" key="4">
    <source>
        <dbReference type="ARBA" id="ARBA00022701"/>
    </source>
</evidence>
<comment type="subcellular location">
    <subcellularLocation>
        <location evidence="1">Cytoplasm</location>
        <location evidence="1">Cytoskeleton</location>
    </subcellularLocation>
</comment>
<evidence type="ECO:0000259" key="17">
    <source>
        <dbReference type="Pfam" id="PF12781"/>
    </source>
</evidence>
<evidence type="ECO:0000256" key="10">
    <source>
        <dbReference type="ARBA" id="ARBA00023212"/>
    </source>
</evidence>
<dbReference type="InterPro" id="IPR027417">
    <property type="entry name" value="P-loop_NTPase"/>
</dbReference>
<dbReference type="InterPro" id="IPR041589">
    <property type="entry name" value="DNAH3_AAA_lid_1"/>
</dbReference>
<dbReference type="InterPro" id="IPR042222">
    <property type="entry name" value="Dynein_2_N"/>
</dbReference>
<keyword evidence="9" id="KW-0505">Motor protein</keyword>
<keyword evidence="7" id="KW-0243">Dynein</keyword>
<evidence type="ECO:0000259" key="19">
    <source>
        <dbReference type="Pfam" id="PF17857"/>
    </source>
</evidence>
<gene>
    <name evidence="20" type="ORF">CCMP2556_LOCUS15791</name>
</gene>
<feature type="region of interest" description="Disordered" evidence="12">
    <location>
        <begin position="46"/>
        <end position="68"/>
    </location>
</feature>
<dbReference type="Gene3D" id="3.20.180.20">
    <property type="entry name" value="Dynein heavy chain, N-terminal domain 2"/>
    <property type="match status" value="1"/>
</dbReference>
<dbReference type="Pfam" id="PF12775">
    <property type="entry name" value="AAA_7"/>
    <property type="match status" value="1"/>
</dbReference>
<evidence type="ECO:0008006" key="22">
    <source>
        <dbReference type="Google" id="ProtNLM"/>
    </source>
</evidence>
<sequence>MDENGKPRPIRGSPFRPTLTKMARNRANEYSGPVVTAWLGSTLKSLDEPLGRSDRTRQTGFYQTTNTGHQTKLKEGDVMNLIKVMNHIKDMYDQEDTLILRQDEVVETLAQLEREGLPSDKQLKQLKKIGANLVQLKQDIVAKEKEIQPMVQKESEFYKKAIGDFENELKTYQGGLKKEAYYFYKSGLELAQKRLSDVTTDLDNFDKRMDDLLHIATNFNYPEELNNSKKIMQAMREDVANCKGLWEFEVQRIKITEGFLVVRWGQVVAGDMEDEIKALFKKLKEVKVDRKCDAFVGVQEGPTSGFTRALIALLGDVVKKWTVFCPLVGELRDPAMRQRHWAQLMDQCGKSITVTPDILLRDMWNLELHKNPDFVEDTADQAKQEMKMENTLKKLQKEWAEVDFGFDSHRGTEVMLMKMADDKFEMLEEHQVAVQNMFSSRFLATFEEQVTSWQKTLANISEVSTLLSEVQRSWVFLENLFIFSDEVKKELPEDGTESDKFVGIDMDVKEILMNGYQIKSAKEFCNQGNIFQKLEKVQGALEMCQKALNDFMDSKKRAFPRFYFMSSNDLLDVLSNGNQPAKARLLRVSARNSLIWDGSTPVPVAPAKSLSWLLPCSDKMALRIAKLQEKLRSSGWKIVTSPVHIIQSLGNKAQFPVYAAKIGMLSFLPCHFSSPEMAAYPCVLKPAKGEYGKNTYICHSKEEVYQVSPEFSTAKWVLQELDKSIYIWPKVTELHRHLCDVPVQHTAVMARFLAEYDGIVNFNYKFPKFFIAIDNYTLEFPDGDGWVTADRLKSWLEYVPFPEPLPLLGKVESYLDKCIEWFQKALKFFAKQDKEKYFTEGCMDDGFKRGEFIASSQAAQCALLVQLITWVMLVENDAAPPLEDGKEDAVHDAWQESHRLLLKLIEPERCLSAFPLPKAAKQPEMFCGGRMEEKTMTNLDKPTRQKIMCAITLDAHNRDVQERLVQEKVSSKDAFQWQSMLKCYWKEDDVDDASMEIADAKLLYGYEYLGNGPRLVVTPLTDRIYVTATQERALHLCMGCAPAGPAGTGKTESTKDLANAVAKACYVINAAPEMDYLTLGDIYKGLSASGSWGCFDEFNRLVPEVLSVCTVQFKAVCDAIRAKQQRFMLQGDEINLNPQVGCFITMNPGYLGRSELPEGLKALFRPITVMVPDFKLIMENMFMGEGFTEAKALGLKFSTLYALNKDLLSVLAMNEPMWVSDWGMRAIKSVLVVAGGFKRADPSLSEQAVLMRSLRDTNVAKIEGDDLRIFMALLKDLFPGIDVPRARDYEMEEVLVDVMQADYGYTHDPDGYLLLKITQLIELLGIRHCVFLMGNPGSFKSAMWKVLKNAKTRRGEKTTTVDFSPKAISTNELYGFVNMQTREWKDGIISKVMRDLGQVPDTHPKWIMLDGDLDANWIESMNSVMDDNRLLTLPSNERIPLKVHMKMIFEIRDLNYATPATATRAGIVCPASQRFGGMDDTFGVQWRSYVKSWVQKQEHPDNIKDQLWNFFEKCGASTTHWMLKNVKILVPMVDICLISACCSLLDNLLTPATYDSLERLGSATVARADQDEYWFMFCFTAACGLCLAEVDGVDYRKNFRVSPEVRRGNWWKGEMKTVKYPSKGGIFDYYVKDAKFEEWSTAVETLEYSSETPMGEITVPTNETVAMTFLMRALIEQHHPVMLIGLAGCGKTQSCLGLLKSLPPDVFTFYAMNMSYYTDSTLLQTMMENPLEKKAGKLYAPPGKLQLIYFVDDLNMPALDKYNTQSAIELMKQKQDYGHWYDRQKILIKDIGNTQYLCCMNPTAGSFIVNQRLQRHFWTCAVPFPEQRRGFRGGETEWGSARSALLTIYSTFMKGHFERLPFKGPVQEQVSGIIKAALSLHSMVVSSFRKTASNFHYEFNIRHMSGVFSGLLQAKPGEFADAEKVVLLWIHESERIYGDRLVSPTDLKKYRALAADLSKKMFGALGVGKFNFAKYFQEKNPEPLVFAPFSKGIQEMDGGGFYDKIPSTERLSALLGEALREYNENNAAMDLVLFNDAMCHVGKICRIITSTPGHPLLVGVGGSGRQSLSRLSSYTCLYSTTMIVISGNYGMNDLKGDLQAMYMRAGVKDEGVLFLFTDGQITNEKFLVFINDLLASGDIADLYASDEKDAIRNGVRSGCKGAGIQDTPENLWSFFISRIRKNLHMSLCFSPVGDAMRNRARKFPALVNCTVIDWFQPWPMDALYNVGAKFLEPIEQLGPQDSPVRNGIMDFLPFSFEAAGQVAQNFMTVQRRFAYTTPKSFLELIKLYTSMVGQKVDALEDQKDRLTSGLEKLRATSEQVAGLEEELKEKAVVVAEKAAAADVFATEVGEKKATVQEESAKAAVEAEKCAKIAKDVSIQQADCEKDLAAAIPLVEQAEKALDVLDKKDFQELKALAKPPGGVDLVLEAAMHLQAGYDENIELDKKGGVKDGSWKGAQKMMNNPEKFLQNLKGFKSFIDDGKVPQANVEKARKIQTAMGDDFSQAGMSKKSSAAAGLCVWIINIIMYYDVVVQVEPKRNALREATETLNAANTKLAEVKELVQTLETNLAALMKEFDKAMAEKNALMADAEKCQNKLNMAQRLVGALAANGVIWEQTVENAGQELVYIPGDTLVACSFASYVGVFTRQYREETVDAFVQYLTKKGAQVAGCPSSIAAGPKPDPLAVLATDAEMASWAGQGLPSDRVSCENGAILCNSQRWGLIIDPQLQGIAAWSAEPQFVHPNAMDKRGQTLGLCHGAPIGLVELRPYASNR</sequence>
<feature type="domain" description="Dynein heavy chain coiled coil stalk" evidence="15">
    <location>
        <begin position="2304"/>
        <end position="2656"/>
    </location>
</feature>
<dbReference type="PANTHER" id="PTHR45703">
    <property type="entry name" value="DYNEIN HEAVY CHAIN"/>
    <property type="match status" value="1"/>
</dbReference>
<evidence type="ECO:0000256" key="5">
    <source>
        <dbReference type="ARBA" id="ARBA00022741"/>
    </source>
</evidence>
<dbReference type="InterPro" id="IPR024743">
    <property type="entry name" value="Dynein_HC_stalk"/>
</dbReference>
<dbReference type="Gene3D" id="1.20.920.20">
    <property type="match status" value="1"/>
</dbReference>
<feature type="domain" description="Dynein heavy chain AAA 5 extension" evidence="18">
    <location>
        <begin position="1509"/>
        <end position="1640"/>
    </location>
</feature>
<evidence type="ECO:0000256" key="7">
    <source>
        <dbReference type="ARBA" id="ARBA00023017"/>
    </source>
</evidence>
<evidence type="ECO:0000256" key="3">
    <source>
        <dbReference type="ARBA" id="ARBA00022490"/>
    </source>
</evidence>
<keyword evidence="21" id="KW-1185">Reference proteome</keyword>
<evidence type="ECO:0000256" key="11">
    <source>
        <dbReference type="SAM" id="Coils"/>
    </source>
</evidence>
<dbReference type="SUPFAM" id="SSF52540">
    <property type="entry name" value="P-loop containing nucleoside triphosphate hydrolases"/>
    <property type="match status" value="4"/>
</dbReference>
<keyword evidence="4" id="KW-0493">Microtubule</keyword>
<dbReference type="InterPro" id="IPR041466">
    <property type="entry name" value="Dynein_AAA5_ext"/>
</dbReference>
<evidence type="ECO:0000256" key="9">
    <source>
        <dbReference type="ARBA" id="ARBA00023175"/>
    </source>
</evidence>
<keyword evidence="10" id="KW-0206">Cytoskeleton</keyword>